<keyword evidence="5" id="KW-0285">Flavoprotein</keyword>
<keyword evidence="9" id="KW-0460">Magnesium</keyword>
<evidence type="ECO:0000256" key="4">
    <source>
        <dbReference type="ARBA" id="ARBA00016337"/>
    </source>
</evidence>
<dbReference type="Proteomes" id="UP001251374">
    <property type="component" value="Unassembled WGS sequence"/>
</dbReference>
<keyword evidence="8" id="KW-0274">FAD</keyword>
<dbReference type="EMBL" id="JARWAM010000016">
    <property type="protein sequence ID" value="MDR5907267.1"/>
    <property type="molecule type" value="Genomic_DNA"/>
</dbReference>
<evidence type="ECO:0000313" key="12">
    <source>
        <dbReference type="EMBL" id="MDR5907267.1"/>
    </source>
</evidence>
<dbReference type="InterPro" id="IPR003374">
    <property type="entry name" value="ApbE-like_sf"/>
</dbReference>
<evidence type="ECO:0000256" key="5">
    <source>
        <dbReference type="ARBA" id="ARBA00022630"/>
    </source>
</evidence>
<dbReference type="PANTHER" id="PTHR30040">
    <property type="entry name" value="THIAMINE BIOSYNTHESIS LIPOPROTEIN APBE"/>
    <property type="match status" value="1"/>
</dbReference>
<evidence type="ECO:0000256" key="8">
    <source>
        <dbReference type="ARBA" id="ARBA00022827"/>
    </source>
</evidence>
<dbReference type="SUPFAM" id="SSF143631">
    <property type="entry name" value="ApbE-like"/>
    <property type="match status" value="1"/>
</dbReference>
<proteinExistence type="inferred from homology"/>
<evidence type="ECO:0000256" key="6">
    <source>
        <dbReference type="ARBA" id="ARBA00022679"/>
    </source>
</evidence>
<evidence type="ECO:0000256" key="10">
    <source>
        <dbReference type="ARBA" id="ARBA00031306"/>
    </source>
</evidence>
<evidence type="ECO:0000256" key="9">
    <source>
        <dbReference type="ARBA" id="ARBA00022842"/>
    </source>
</evidence>
<dbReference type="EC" id="2.7.1.180" evidence="3"/>
<evidence type="ECO:0000256" key="3">
    <source>
        <dbReference type="ARBA" id="ARBA00011955"/>
    </source>
</evidence>
<comment type="similarity">
    <text evidence="2">Belongs to the ApbE family.</text>
</comment>
<name>A0ABU1HIF2_9GAMM</name>
<keyword evidence="7" id="KW-0479">Metal-binding</keyword>
<comment type="catalytic activity">
    <reaction evidence="11">
        <text>L-threonyl-[protein] + FAD = FMN-L-threonyl-[protein] + AMP + H(+)</text>
        <dbReference type="Rhea" id="RHEA:36847"/>
        <dbReference type="Rhea" id="RHEA-COMP:11060"/>
        <dbReference type="Rhea" id="RHEA-COMP:11061"/>
        <dbReference type="ChEBI" id="CHEBI:15378"/>
        <dbReference type="ChEBI" id="CHEBI:30013"/>
        <dbReference type="ChEBI" id="CHEBI:57692"/>
        <dbReference type="ChEBI" id="CHEBI:74257"/>
        <dbReference type="ChEBI" id="CHEBI:456215"/>
        <dbReference type="EC" id="2.7.1.180"/>
    </reaction>
</comment>
<gene>
    <name evidence="12" type="ORF">QC821_18465</name>
</gene>
<comment type="caution">
    <text evidence="12">The sequence shown here is derived from an EMBL/GenBank/DDBJ whole genome shotgun (WGS) entry which is preliminary data.</text>
</comment>
<evidence type="ECO:0000256" key="7">
    <source>
        <dbReference type="ARBA" id="ARBA00022723"/>
    </source>
</evidence>
<evidence type="ECO:0000313" key="13">
    <source>
        <dbReference type="Proteomes" id="UP001251374"/>
    </source>
</evidence>
<comment type="cofactor">
    <cofactor evidence="1">
        <name>Mg(2+)</name>
        <dbReference type="ChEBI" id="CHEBI:18420"/>
    </cofactor>
</comment>
<dbReference type="PANTHER" id="PTHR30040:SF2">
    <property type="entry name" value="FAD:PROTEIN FMN TRANSFERASE"/>
    <property type="match status" value="1"/>
</dbReference>
<keyword evidence="6 12" id="KW-0808">Transferase</keyword>
<evidence type="ECO:0000256" key="11">
    <source>
        <dbReference type="ARBA" id="ARBA00048540"/>
    </source>
</evidence>
<keyword evidence="13" id="KW-1185">Reference proteome</keyword>
<evidence type="ECO:0000256" key="1">
    <source>
        <dbReference type="ARBA" id="ARBA00001946"/>
    </source>
</evidence>
<dbReference type="RefSeq" id="WP_309724481.1">
    <property type="nucleotide sequence ID" value="NZ_JARWAM010000016.1"/>
</dbReference>
<dbReference type="Pfam" id="PF02424">
    <property type="entry name" value="ApbE"/>
    <property type="match status" value="1"/>
</dbReference>
<reference evidence="12 13" key="1">
    <citation type="submission" date="2023-04" db="EMBL/GenBank/DDBJ databases">
        <title>A long-awaited taxogenomic arrangement of the family Halomonadaceae.</title>
        <authorList>
            <person name="De La Haba R."/>
            <person name="Chuvochina M."/>
            <person name="Wittouck S."/>
            <person name="Arahal D.R."/>
            <person name="Sanchez-Porro C."/>
            <person name="Hugenholtz P."/>
            <person name="Ventosa A."/>
        </authorList>
    </citation>
    <scope>NUCLEOTIDE SEQUENCE [LARGE SCALE GENOMIC DNA]</scope>
    <source>
        <strain evidence="12 13">DSM 26770</strain>
    </source>
</reference>
<dbReference type="Gene3D" id="3.10.520.10">
    <property type="entry name" value="ApbE-like domains"/>
    <property type="match status" value="1"/>
</dbReference>
<organism evidence="12 13">
    <name type="scientific">Franzmannia qiaohouensis</name>
    <dbReference type="NCBI Taxonomy" id="1329370"/>
    <lineage>
        <taxon>Bacteria</taxon>
        <taxon>Pseudomonadati</taxon>
        <taxon>Pseudomonadota</taxon>
        <taxon>Gammaproteobacteria</taxon>
        <taxon>Oceanospirillales</taxon>
        <taxon>Halomonadaceae</taxon>
        <taxon>Franzmannia</taxon>
    </lineage>
</organism>
<sequence length="278" mass="29619">MIGVASRRLTGLARGPALFISALLGLAMMATALAGCRDSGSQRLDVQGAALDYGYHFTLYADSGADARSLEVGIQSELARFERQHAAFLDHITLLDAALTSAPGVSGAAFSRAHRGLAHAWLIDGLASWLDAQGEARYFLEVGGDVRARGTQAGRRPWQLALEQPTDFGASEVRRLAIDDLALATAGDFRDRWLGLAGSAETPAGWWLANGSERVVEVSVLATTALEAAAWASWLLRMTPQAALALAERRSIAAYFIVTAQTGYDVRISPAMTPYLGD</sequence>
<protein>
    <recommendedName>
        <fullName evidence="4">FAD:protein FMN transferase</fullName>
        <ecNumber evidence="3">2.7.1.180</ecNumber>
    </recommendedName>
    <alternativeName>
        <fullName evidence="10">Flavin transferase</fullName>
    </alternativeName>
</protein>
<dbReference type="InterPro" id="IPR024932">
    <property type="entry name" value="ApbE"/>
</dbReference>
<accession>A0ABU1HIF2</accession>
<evidence type="ECO:0000256" key="2">
    <source>
        <dbReference type="ARBA" id="ARBA00008282"/>
    </source>
</evidence>
<dbReference type="GO" id="GO:0016740">
    <property type="term" value="F:transferase activity"/>
    <property type="evidence" value="ECO:0007669"/>
    <property type="project" value="UniProtKB-KW"/>
</dbReference>